<proteinExistence type="predicted"/>
<name>A0ACD5GQM4_9CYAN</name>
<evidence type="ECO:0000313" key="1">
    <source>
        <dbReference type="EMBL" id="XPM63048.1"/>
    </source>
</evidence>
<gene>
    <name evidence="1" type="ORF">BH720_026890</name>
</gene>
<accession>A0ACD5GQM4</accession>
<keyword evidence="2" id="KW-1185">Reference proteome</keyword>
<evidence type="ECO:0000313" key="2">
    <source>
        <dbReference type="Proteomes" id="UP000095472"/>
    </source>
</evidence>
<organism evidence="1 2">
    <name type="scientific">Desertifilum tharense IPPAS B-1220</name>
    <dbReference type="NCBI Taxonomy" id="1781255"/>
    <lineage>
        <taxon>Bacteria</taxon>
        <taxon>Bacillati</taxon>
        <taxon>Cyanobacteriota</taxon>
        <taxon>Cyanophyceae</taxon>
        <taxon>Desertifilales</taxon>
        <taxon>Desertifilaceae</taxon>
        <taxon>Desertifilum</taxon>
    </lineage>
</organism>
<reference evidence="1 2" key="1">
    <citation type="journal article" date="2016" name="Genome Announc.">
        <title>Draft Genome Sequence of the Thermotolerant Cyanobacterium Desertifilum sp. IPPAS B-1220.</title>
        <authorList>
            <person name="Mironov K.S."/>
            <person name="Sinetova M.A."/>
            <person name="Bolatkhan K."/>
            <person name="Zayadan B.K."/>
            <person name="Ustinova V.V."/>
            <person name="Kupriyanova E.V."/>
            <person name="Skrypnik A.N."/>
            <person name="Gogoleva N.E."/>
            <person name="Gogolev Y.V."/>
            <person name="Los D.A."/>
        </authorList>
    </citation>
    <scope>NUCLEOTIDE SEQUENCE [LARGE SCALE GENOMIC DNA]</scope>
    <source>
        <strain evidence="1 2">IPPAS B-1220</strain>
    </source>
</reference>
<protein>
    <submittedName>
        <fullName evidence="1">Uncharacterized protein</fullName>
    </submittedName>
</protein>
<sequence>MRFPKSWLLLSLPISLLFPAWMGFAAVSPQLPRSPRVDSRMSLEFPPPPNRGAPRSTAGEACAVRKLPVAWEKGGR</sequence>
<dbReference type="EMBL" id="CP182909">
    <property type="protein sequence ID" value="XPM63048.1"/>
    <property type="molecule type" value="Genomic_DNA"/>
</dbReference>
<dbReference type="Proteomes" id="UP000095472">
    <property type="component" value="Chromosome"/>
</dbReference>